<dbReference type="PANTHER" id="PTHR10622:SF12">
    <property type="entry name" value="HET DOMAIN-CONTAINING PROTEIN"/>
    <property type="match status" value="1"/>
</dbReference>
<evidence type="ECO:0000259" key="3">
    <source>
        <dbReference type="Pfam" id="PF26640"/>
    </source>
</evidence>
<dbReference type="Proteomes" id="UP001270362">
    <property type="component" value="Unassembled WGS sequence"/>
</dbReference>
<sequence length="513" mass="58747">MHISFEYSHAMTRPHILEPAPKSQNMRLIKVGTFAMTEFGDEPPPYAILSHTWEPEGEVTFQDFQRGPEHFRRMRGFSKIEGCSARAFEDGYRWIWLDTCCIDKSSSSELSEAINCMYRWYRESSVCYALLSDLEPLSQRERDRLKEQQPNETNEPQRRFMSCRWFTRGWTLQELIAPSNIKFYARDWSFIGVRSELVCAIHWITKIPVTVLQGEPPSRWLACQKMSWAALRETTRREDRAYCLMGLFEVFMPLLYGEGDRAFHRLQEEILRRTEDYTLLAWTSNPIKHGTQSGFFAASPADFTTLMTSSGNTWEIVQPLFKSQEKITQIQWQDLNASGNKYGKVISGPHDQTTIRDAHSRQFQLEPPTLTSRGLLATLLIKWDSYMTSFAAWIFTAAPISAPGQTTDTLAGICVICYPDPSIYTQDSIATIRSRDTITALRYKTDSLHCAPLAEVLGEFEPVKVYLNTVTANEPLHHPVNLNWGAASDQGSPGWDASDQDQMGPKNYKDSHL</sequence>
<name>A0AAE1CBV9_9PEZI</name>
<dbReference type="AlphaFoldDB" id="A0AAE1CBV9"/>
<feature type="region of interest" description="Disordered" evidence="1">
    <location>
        <begin position="488"/>
        <end position="513"/>
    </location>
</feature>
<comment type="caution">
    <text evidence="4">The sequence shown here is derived from an EMBL/GenBank/DDBJ whole genome shotgun (WGS) entry which is preliminary data.</text>
</comment>
<dbReference type="InterPro" id="IPR010730">
    <property type="entry name" value="HET"/>
</dbReference>
<proteinExistence type="predicted"/>
<accession>A0AAE1CBV9</accession>
<evidence type="ECO:0000259" key="2">
    <source>
        <dbReference type="Pfam" id="PF06985"/>
    </source>
</evidence>
<protein>
    <submittedName>
        <fullName evidence="4">Heterokaryon incompatibility protein-domain-containing protein</fullName>
    </submittedName>
</protein>
<keyword evidence="5" id="KW-1185">Reference proteome</keyword>
<gene>
    <name evidence="4" type="ORF">B0T22DRAFT_535169</name>
</gene>
<dbReference type="Pfam" id="PF26640">
    <property type="entry name" value="DUF8212"/>
    <property type="match status" value="1"/>
</dbReference>
<dbReference type="EMBL" id="JAULSO010000002">
    <property type="protein sequence ID" value="KAK3687855.1"/>
    <property type="molecule type" value="Genomic_DNA"/>
</dbReference>
<evidence type="ECO:0000313" key="5">
    <source>
        <dbReference type="Proteomes" id="UP001270362"/>
    </source>
</evidence>
<evidence type="ECO:0000256" key="1">
    <source>
        <dbReference type="SAM" id="MobiDB-lite"/>
    </source>
</evidence>
<dbReference type="InterPro" id="IPR058525">
    <property type="entry name" value="DUF8212"/>
</dbReference>
<dbReference type="Pfam" id="PF06985">
    <property type="entry name" value="HET"/>
    <property type="match status" value="1"/>
</dbReference>
<dbReference type="PANTHER" id="PTHR10622">
    <property type="entry name" value="HET DOMAIN-CONTAINING PROTEIN"/>
    <property type="match status" value="1"/>
</dbReference>
<evidence type="ECO:0000313" key="4">
    <source>
        <dbReference type="EMBL" id="KAK3687855.1"/>
    </source>
</evidence>
<reference evidence="4" key="1">
    <citation type="journal article" date="2023" name="Mol. Phylogenet. Evol.">
        <title>Genome-scale phylogeny and comparative genomics of the fungal order Sordariales.</title>
        <authorList>
            <person name="Hensen N."/>
            <person name="Bonometti L."/>
            <person name="Westerberg I."/>
            <person name="Brannstrom I.O."/>
            <person name="Guillou S."/>
            <person name="Cros-Aarteil S."/>
            <person name="Calhoun S."/>
            <person name="Haridas S."/>
            <person name="Kuo A."/>
            <person name="Mondo S."/>
            <person name="Pangilinan J."/>
            <person name="Riley R."/>
            <person name="LaButti K."/>
            <person name="Andreopoulos B."/>
            <person name="Lipzen A."/>
            <person name="Chen C."/>
            <person name="Yan M."/>
            <person name="Daum C."/>
            <person name="Ng V."/>
            <person name="Clum A."/>
            <person name="Steindorff A."/>
            <person name="Ohm R.A."/>
            <person name="Martin F."/>
            <person name="Silar P."/>
            <person name="Natvig D.O."/>
            <person name="Lalanne C."/>
            <person name="Gautier V."/>
            <person name="Ament-Velasquez S.L."/>
            <person name="Kruys A."/>
            <person name="Hutchinson M.I."/>
            <person name="Powell A.J."/>
            <person name="Barry K."/>
            <person name="Miller A.N."/>
            <person name="Grigoriev I.V."/>
            <person name="Debuchy R."/>
            <person name="Gladieux P."/>
            <person name="Hiltunen Thoren M."/>
            <person name="Johannesson H."/>
        </authorList>
    </citation>
    <scope>NUCLEOTIDE SEQUENCE</scope>
    <source>
        <strain evidence="4">CBS 314.62</strain>
    </source>
</reference>
<feature type="domain" description="Heterokaryon incompatibility" evidence="2">
    <location>
        <begin position="46"/>
        <end position="174"/>
    </location>
</feature>
<reference evidence="4" key="2">
    <citation type="submission" date="2023-06" db="EMBL/GenBank/DDBJ databases">
        <authorList>
            <consortium name="Lawrence Berkeley National Laboratory"/>
            <person name="Haridas S."/>
            <person name="Hensen N."/>
            <person name="Bonometti L."/>
            <person name="Westerberg I."/>
            <person name="Brannstrom I.O."/>
            <person name="Guillou S."/>
            <person name="Cros-Aarteil S."/>
            <person name="Calhoun S."/>
            <person name="Kuo A."/>
            <person name="Mondo S."/>
            <person name="Pangilinan J."/>
            <person name="Riley R."/>
            <person name="Labutti K."/>
            <person name="Andreopoulos B."/>
            <person name="Lipzen A."/>
            <person name="Chen C."/>
            <person name="Yanf M."/>
            <person name="Daum C."/>
            <person name="Ng V."/>
            <person name="Clum A."/>
            <person name="Steindorff A."/>
            <person name="Ohm R."/>
            <person name="Martin F."/>
            <person name="Silar P."/>
            <person name="Natvig D."/>
            <person name="Lalanne C."/>
            <person name="Gautier V."/>
            <person name="Ament-Velasquez S.L."/>
            <person name="Kruys A."/>
            <person name="Hutchinson M.I."/>
            <person name="Powell A.J."/>
            <person name="Barry K."/>
            <person name="Miller A.N."/>
            <person name="Grigoriev I.V."/>
            <person name="Debuchy R."/>
            <person name="Gladieux P."/>
            <person name="Thoren M.H."/>
            <person name="Johannesson H."/>
        </authorList>
    </citation>
    <scope>NUCLEOTIDE SEQUENCE</scope>
    <source>
        <strain evidence="4">CBS 314.62</strain>
    </source>
</reference>
<feature type="domain" description="DUF8212" evidence="3">
    <location>
        <begin position="261"/>
        <end position="285"/>
    </location>
</feature>
<organism evidence="4 5">
    <name type="scientific">Podospora appendiculata</name>
    <dbReference type="NCBI Taxonomy" id="314037"/>
    <lineage>
        <taxon>Eukaryota</taxon>
        <taxon>Fungi</taxon>
        <taxon>Dikarya</taxon>
        <taxon>Ascomycota</taxon>
        <taxon>Pezizomycotina</taxon>
        <taxon>Sordariomycetes</taxon>
        <taxon>Sordariomycetidae</taxon>
        <taxon>Sordariales</taxon>
        <taxon>Podosporaceae</taxon>
        <taxon>Podospora</taxon>
    </lineage>
</organism>